<dbReference type="InterPro" id="IPR035897">
    <property type="entry name" value="Toll_tir_struct_dom_sf"/>
</dbReference>
<dbReference type="OrthoDB" id="1454815at2"/>
<feature type="transmembrane region" description="Helical" evidence="1">
    <location>
        <begin position="343"/>
        <end position="363"/>
    </location>
</feature>
<dbReference type="EMBL" id="QLLQ01000007">
    <property type="protein sequence ID" value="RAJ23016.1"/>
    <property type="molecule type" value="Genomic_DNA"/>
</dbReference>
<organism evidence="3 4">
    <name type="scientific">Gelidibacter algens</name>
    <dbReference type="NCBI Taxonomy" id="49280"/>
    <lineage>
        <taxon>Bacteria</taxon>
        <taxon>Pseudomonadati</taxon>
        <taxon>Bacteroidota</taxon>
        <taxon>Flavobacteriia</taxon>
        <taxon>Flavobacteriales</taxon>
        <taxon>Flavobacteriaceae</taxon>
        <taxon>Gelidibacter</taxon>
    </lineage>
</organism>
<gene>
    <name evidence="3" type="ORF">LX77_02175</name>
</gene>
<dbReference type="Proteomes" id="UP000248987">
    <property type="component" value="Unassembled WGS sequence"/>
</dbReference>
<sequence>MLTIATSNMKFITFKRLAIYLITFFVLLGLSLTLTSFWKQWDASLYGTLYIDADAYERNLSDQIVVVNIEKSDLDSKDASLKQFRDKIIAFLNTVNTHRGNNENPKAILLDISFSKDTVQLQALKEAVQQLTSKNEKVYAVYSLKDYFDKLPIFQSNDAGQARVLYDSVFTGGRLHSGFIAHDNLITYPSDIYLQTGFRDSVQIESIIKRVSLDRQGSKINPEFEQLVSPLGPIEAMQKQTYNFEIPEGNSMEGSFSPKLNIDDKFILLGDLKNDYQEDIETPRTYFMAWALNEKLVDQKMVKQPMNNLAIIIGQTLFFSFFTVLVFSLLFKYITPLKTKPKTLAVLAFVISLIFFVLYGMLIYTFDRIIPIGLTLLGMLIAVLLTWRFAYKFLVTGVAEGAEKYDVFISYSHGNSAWVKQNVYEPLKTFKKENGESLDIFFDEKSIGVGEAFTSKYMWGIVDSKVFIPVISEEYYGKNHCKNEMDLAYKRSVEKLLKILPIAFSYNCVPQIYTHINFLDITVNPKFMEAIKESLLK</sequence>
<dbReference type="InterPro" id="IPR000157">
    <property type="entry name" value="TIR_dom"/>
</dbReference>
<dbReference type="Pfam" id="PF13676">
    <property type="entry name" value="TIR_2"/>
    <property type="match status" value="1"/>
</dbReference>
<keyword evidence="1" id="KW-0812">Transmembrane</keyword>
<dbReference type="PROSITE" id="PS50104">
    <property type="entry name" value="TIR"/>
    <property type="match status" value="1"/>
</dbReference>
<evidence type="ECO:0000313" key="3">
    <source>
        <dbReference type="EMBL" id="RAJ23016.1"/>
    </source>
</evidence>
<keyword evidence="1" id="KW-1133">Transmembrane helix</keyword>
<evidence type="ECO:0000259" key="2">
    <source>
        <dbReference type="PROSITE" id="PS50104"/>
    </source>
</evidence>
<feature type="domain" description="TIR" evidence="2">
    <location>
        <begin position="403"/>
        <end position="535"/>
    </location>
</feature>
<keyword evidence="1" id="KW-0472">Membrane</keyword>
<feature type="transmembrane region" description="Helical" evidence="1">
    <location>
        <begin position="369"/>
        <end position="387"/>
    </location>
</feature>
<evidence type="ECO:0000256" key="1">
    <source>
        <dbReference type="SAM" id="Phobius"/>
    </source>
</evidence>
<keyword evidence="4" id="KW-1185">Reference proteome</keyword>
<proteinExistence type="predicted"/>
<accession>A0A327S1Q3</accession>
<feature type="transmembrane region" description="Helical" evidence="1">
    <location>
        <begin position="309"/>
        <end position="331"/>
    </location>
</feature>
<dbReference type="GO" id="GO:0007165">
    <property type="term" value="P:signal transduction"/>
    <property type="evidence" value="ECO:0007669"/>
    <property type="project" value="InterPro"/>
</dbReference>
<reference evidence="3 4" key="1">
    <citation type="submission" date="2018-06" db="EMBL/GenBank/DDBJ databases">
        <title>Genomic Encyclopedia of Archaeal and Bacterial Type Strains, Phase II (KMG-II): from individual species to whole genera.</title>
        <authorList>
            <person name="Goeker M."/>
        </authorList>
    </citation>
    <scope>NUCLEOTIDE SEQUENCE [LARGE SCALE GENOMIC DNA]</scope>
    <source>
        <strain evidence="3 4">DSM 12408</strain>
    </source>
</reference>
<dbReference type="SMART" id="SM00255">
    <property type="entry name" value="TIR"/>
    <property type="match status" value="1"/>
</dbReference>
<comment type="caution">
    <text evidence="3">The sequence shown here is derived from an EMBL/GenBank/DDBJ whole genome shotgun (WGS) entry which is preliminary data.</text>
</comment>
<feature type="transmembrane region" description="Helical" evidence="1">
    <location>
        <begin position="17"/>
        <end position="38"/>
    </location>
</feature>
<dbReference type="SUPFAM" id="SSF52200">
    <property type="entry name" value="Toll/Interleukin receptor TIR domain"/>
    <property type="match status" value="1"/>
</dbReference>
<dbReference type="AlphaFoldDB" id="A0A327S1Q3"/>
<name>A0A327S1Q3_9FLAO</name>
<protein>
    <submittedName>
        <fullName evidence="3">CHASE2 domain-containing protein</fullName>
    </submittedName>
</protein>
<evidence type="ECO:0000313" key="4">
    <source>
        <dbReference type="Proteomes" id="UP000248987"/>
    </source>
</evidence>
<dbReference type="Gene3D" id="3.40.50.10140">
    <property type="entry name" value="Toll/interleukin-1 receptor homology (TIR) domain"/>
    <property type="match status" value="1"/>
</dbReference>